<name>A0AAV4SLG7_CAEEX</name>
<protein>
    <submittedName>
        <fullName evidence="2">Uncharacterized protein</fullName>
    </submittedName>
</protein>
<evidence type="ECO:0000256" key="1">
    <source>
        <dbReference type="SAM" id="MobiDB-lite"/>
    </source>
</evidence>
<evidence type="ECO:0000313" key="3">
    <source>
        <dbReference type="Proteomes" id="UP001054945"/>
    </source>
</evidence>
<feature type="compositionally biased region" description="Polar residues" evidence="1">
    <location>
        <begin position="73"/>
        <end position="82"/>
    </location>
</feature>
<keyword evidence="3" id="KW-1185">Reference proteome</keyword>
<comment type="caution">
    <text evidence="2">The sequence shown here is derived from an EMBL/GenBank/DDBJ whole genome shotgun (WGS) entry which is preliminary data.</text>
</comment>
<reference evidence="2 3" key="1">
    <citation type="submission" date="2021-06" db="EMBL/GenBank/DDBJ databases">
        <title>Caerostris extrusa draft genome.</title>
        <authorList>
            <person name="Kono N."/>
            <person name="Arakawa K."/>
        </authorList>
    </citation>
    <scope>NUCLEOTIDE SEQUENCE [LARGE SCALE GENOMIC DNA]</scope>
</reference>
<gene>
    <name evidence="2" type="ORF">CEXT_261541</name>
</gene>
<sequence length="82" mass="8877">MPPPGYISVDTLPQVSECSSFTPDCRFFPRKGPKEVVPCHGPLRKAVSDSDNGLFERDVTLLATPFSPPGPQTPSWSTCAMP</sequence>
<dbReference type="AlphaFoldDB" id="A0AAV4SLG7"/>
<dbReference type="Proteomes" id="UP001054945">
    <property type="component" value="Unassembled WGS sequence"/>
</dbReference>
<proteinExistence type="predicted"/>
<organism evidence="2 3">
    <name type="scientific">Caerostris extrusa</name>
    <name type="common">Bark spider</name>
    <name type="synonym">Caerostris bankana</name>
    <dbReference type="NCBI Taxonomy" id="172846"/>
    <lineage>
        <taxon>Eukaryota</taxon>
        <taxon>Metazoa</taxon>
        <taxon>Ecdysozoa</taxon>
        <taxon>Arthropoda</taxon>
        <taxon>Chelicerata</taxon>
        <taxon>Arachnida</taxon>
        <taxon>Araneae</taxon>
        <taxon>Araneomorphae</taxon>
        <taxon>Entelegynae</taxon>
        <taxon>Araneoidea</taxon>
        <taxon>Araneidae</taxon>
        <taxon>Caerostris</taxon>
    </lineage>
</organism>
<evidence type="ECO:0000313" key="2">
    <source>
        <dbReference type="EMBL" id="GIY35273.1"/>
    </source>
</evidence>
<accession>A0AAV4SLG7</accession>
<dbReference type="EMBL" id="BPLR01009884">
    <property type="protein sequence ID" value="GIY35273.1"/>
    <property type="molecule type" value="Genomic_DNA"/>
</dbReference>
<feature type="region of interest" description="Disordered" evidence="1">
    <location>
        <begin position="62"/>
        <end position="82"/>
    </location>
</feature>